<keyword evidence="4 6" id="KW-1133">Transmembrane helix</keyword>
<dbReference type="PANTHER" id="PTHR42920:SF5">
    <property type="entry name" value="EAMA DOMAIN-CONTAINING PROTEIN"/>
    <property type="match status" value="1"/>
</dbReference>
<feature type="domain" description="EamA" evidence="7">
    <location>
        <begin position="6"/>
        <end position="139"/>
    </location>
</feature>
<feature type="transmembrane region" description="Helical" evidence="6">
    <location>
        <begin position="125"/>
        <end position="145"/>
    </location>
</feature>
<feature type="transmembrane region" description="Helical" evidence="6">
    <location>
        <begin position="265"/>
        <end position="286"/>
    </location>
</feature>
<feature type="transmembrane region" description="Helical" evidence="6">
    <location>
        <begin position="33"/>
        <end position="53"/>
    </location>
</feature>
<dbReference type="SUPFAM" id="SSF103481">
    <property type="entry name" value="Multidrug resistance efflux transporter EmrE"/>
    <property type="match status" value="2"/>
</dbReference>
<gene>
    <name evidence="8" type="ORF">ABS361_10290</name>
</gene>
<keyword evidence="5 6" id="KW-0472">Membrane</keyword>
<evidence type="ECO:0000256" key="2">
    <source>
        <dbReference type="ARBA" id="ARBA00022475"/>
    </source>
</evidence>
<reference evidence="8" key="1">
    <citation type="submission" date="2024-06" db="EMBL/GenBank/DDBJ databases">
        <title>Methylostella associata gen. nov., sp. nov., a novel Ancalomicrobiaceae-affiliated facultatively methylotrophic bacteria that feed on methanotrophs of the genus Methylococcus.</title>
        <authorList>
            <person name="Saltykova V."/>
            <person name="Danilova O.V."/>
            <person name="Oshkin I.Y."/>
            <person name="Belova S.E."/>
            <person name="Pimenov N.V."/>
            <person name="Dedysh S.N."/>
        </authorList>
    </citation>
    <scope>NUCLEOTIDE SEQUENCE</scope>
    <source>
        <strain evidence="8">S20</strain>
    </source>
</reference>
<name>A0AAU7XGH7_9HYPH</name>
<evidence type="ECO:0000256" key="4">
    <source>
        <dbReference type="ARBA" id="ARBA00022989"/>
    </source>
</evidence>
<dbReference type="KEGG" id="mflg:ABS361_10290"/>
<keyword evidence="3 6" id="KW-0812">Transmembrane</keyword>
<feature type="transmembrane region" description="Helical" evidence="6">
    <location>
        <begin position="65"/>
        <end position="85"/>
    </location>
</feature>
<feature type="domain" description="EamA" evidence="7">
    <location>
        <begin position="148"/>
        <end position="282"/>
    </location>
</feature>
<dbReference type="EMBL" id="CP158568">
    <property type="protein sequence ID" value="XBY46557.1"/>
    <property type="molecule type" value="Genomic_DNA"/>
</dbReference>
<dbReference type="InterPro" id="IPR051258">
    <property type="entry name" value="Diverse_Substrate_Transporter"/>
</dbReference>
<comment type="subcellular location">
    <subcellularLocation>
        <location evidence="1">Cell membrane</location>
        <topology evidence="1">Multi-pass membrane protein</topology>
    </subcellularLocation>
</comment>
<dbReference type="InterPro" id="IPR000620">
    <property type="entry name" value="EamA_dom"/>
</dbReference>
<feature type="transmembrane region" description="Helical" evidence="6">
    <location>
        <begin position="213"/>
        <end position="231"/>
    </location>
</feature>
<dbReference type="GO" id="GO:0005886">
    <property type="term" value="C:plasma membrane"/>
    <property type="evidence" value="ECO:0007669"/>
    <property type="project" value="UniProtKB-SubCell"/>
</dbReference>
<feature type="transmembrane region" description="Helical" evidence="6">
    <location>
        <begin position="177"/>
        <end position="198"/>
    </location>
</feature>
<feature type="transmembrane region" description="Helical" evidence="6">
    <location>
        <begin position="240"/>
        <end position="259"/>
    </location>
</feature>
<feature type="transmembrane region" description="Helical" evidence="6">
    <location>
        <begin position="97"/>
        <end position="118"/>
    </location>
</feature>
<organism evidence="8">
    <name type="scientific">Methyloraptor flagellatus</name>
    <dbReference type="NCBI Taxonomy" id="3162530"/>
    <lineage>
        <taxon>Bacteria</taxon>
        <taxon>Pseudomonadati</taxon>
        <taxon>Pseudomonadota</taxon>
        <taxon>Alphaproteobacteria</taxon>
        <taxon>Hyphomicrobiales</taxon>
        <taxon>Ancalomicrobiaceae</taxon>
        <taxon>Methyloraptor</taxon>
    </lineage>
</organism>
<proteinExistence type="predicted"/>
<evidence type="ECO:0000256" key="1">
    <source>
        <dbReference type="ARBA" id="ARBA00004651"/>
    </source>
</evidence>
<dbReference type="AlphaFoldDB" id="A0AAU7XGH7"/>
<dbReference type="InterPro" id="IPR037185">
    <property type="entry name" value="EmrE-like"/>
</dbReference>
<sequence length="292" mass="30789">MSRTTANLLLLLTAAIWGAAFVAQSTAMALLSPLWFVALRFILTAIVSAPLAFIEARRRPRPIGWGDLGVMAGLTASFVAGVIVQQQGILKTTVTNAGFLTSLYVLFTPFVALVMLGHRLASRDFLTAGLALVGAWLMSGGLSGIGVGDAYIAASALFWAMQLVFMEKAVKQTGRPFFVVFAQYVFTATIGLAIALAVDPIDWAAIRATWPEVVYAGVFSGGVGYTLQAVAQKHTRSSDAAIIFAMEAPFAMLAGALLLHERIGLVGAIGAALIFVAVLIVSLMPARKTEPA</sequence>
<protein>
    <submittedName>
        <fullName evidence="8">DMT family transporter</fullName>
    </submittedName>
</protein>
<dbReference type="PANTHER" id="PTHR42920">
    <property type="entry name" value="OS03G0707200 PROTEIN-RELATED"/>
    <property type="match status" value="1"/>
</dbReference>
<evidence type="ECO:0000256" key="5">
    <source>
        <dbReference type="ARBA" id="ARBA00023136"/>
    </source>
</evidence>
<evidence type="ECO:0000256" key="3">
    <source>
        <dbReference type="ARBA" id="ARBA00022692"/>
    </source>
</evidence>
<evidence type="ECO:0000313" key="8">
    <source>
        <dbReference type="EMBL" id="XBY46557.1"/>
    </source>
</evidence>
<accession>A0AAU7XGH7</accession>
<dbReference type="RefSeq" id="WP_407051650.1">
    <property type="nucleotide sequence ID" value="NZ_CP158568.1"/>
</dbReference>
<dbReference type="Pfam" id="PF00892">
    <property type="entry name" value="EamA"/>
    <property type="match status" value="2"/>
</dbReference>
<evidence type="ECO:0000256" key="6">
    <source>
        <dbReference type="SAM" id="Phobius"/>
    </source>
</evidence>
<keyword evidence="2" id="KW-1003">Cell membrane</keyword>
<evidence type="ECO:0000259" key="7">
    <source>
        <dbReference type="Pfam" id="PF00892"/>
    </source>
</evidence>